<feature type="signal peptide" evidence="1">
    <location>
        <begin position="1"/>
        <end position="27"/>
    </location>
</feature>
<keyword evidence="3" id="KW-1185">Reference proteome</keyword>
<evidence type="ECO:0008006" key="4">
    <source>
        <dbReference type="Google" id="ProtNLM"/>
    </source>
</evidence>
<evidence type="ECO:0000313" key="2">
    <source>
        <dbReference type="EMBL" id="KAK5059843.1"/>
    </source>
</evidence>
<dbReference type="AlphaFoldDB" id="A0AAV9NMV6"/>
<evidence type="ECO:0000256" key="1">
    <source>
        <dbReference type="SAM" id="SignalP"/>
    </source>
</evidence>
<protein>
    <recommendedName>
        <fullName evidence="4">Cyanovirin-N domain-containing protein</fullName>
    </recommendedName>
</protein>
<dbReference type="EMBL" id="JAVRRD010000004">
    <property type="protein sequence ID" value="KAK5059843.1"/>
    <property type="molecule type" value="Genomic_DNA"/>
</dbReference>
<dbReference type="Proteomes" id="UP001358417">
    <property type="component" value="Unassembled WGS sequence"/>
</dbReference>
<reference evidence="2 3" key="1">
    <citation type="submission" date="2023-08" db="EMBL/GenBank/DDBJ databases">
        <title>Black Yeasts Isolated from many extreme environments.</title>
        <authorList>
            <person name="Coleine C."/>
            <person name="Stajich J.E."/>
            <person name="Selbmann L."/>
        </authorList>
    </citation>
    <scope>NUCLEOTIDE SEQUENCE [LARGE SCALE GENOMIC DNA]</scope>
    <source>
        <strain evidence="2 3">CCFEE 5792</strain>
    </source>
</reference>
<dbReference type="GeneID" id="89977884"/>
<keyword evidence="1" id="KW-0732">Signal</keyword>
<accession>A0AAV9NMV6</accession>
<dbReference type="RefSeq" id="XP_064709664.1">
    <property type="nucleotide sequence ID" value="XM_064853265.1"/>
</dbReference>
<proteinExistence type="predicted"/>
<gene>
    <name evidence="2" type="ORF">LTR84_009726</name>
</gene>
<evidence type="ECO:0000313" key="3">
    <source>
        <dbReference type="Proteomes" id="UP001358417"/>
    </source>
</evidence>
<organism evidence="2 3">
    <name type="scientific">Exophiala bonariae</name>
    <dbReference type="NCBI Taxonomy" id="1690606"/>
    <lineage>
        <taxon>Eukaryota</taxon>
        <taxon>Fungi</taxon>
        <taxon>Dikarya</taxon>
        <taxon>Ascomycota</taxon>
        <taxon>Pezizomycotina</taxon>
        <taxon>Eurotiomycetes</taxon>
        <taxon>Chaetothyriomycetidae</taxon>
        <taxon>Chaetothyriales</taxon>
        <taxon>Herpotrichiellaceae</taxon>
        <taxon>Exophiala</taxon>
    </lineage>
</organism>
<sequence>MMRLFSSTAFVVTILTTFNLQTTYARATPLSLDLSTLAPRDTLSDHGSSCTAWKEEQPNGYFRLKMKCDKIGRGLKVCGSGSYANYGFSTDYVDNNNLGVVVQSPAYNSDASLEKLNFRYAFSSSGNSDMGSCDSNLVEVEHTIKNGWYNSMTCTNISPYLKVRAVLDLPGAFNQYSEWINNPGTVQTLERESWFGRPSAYAEWKLRDE</sequence>
<feature type="chain" id="PRO_5043956481" description="Cyanovirin-N domain-containing protein" evidence="1">
    <location>
        <begin position="28"/>
        <end position="209"/>
    </location>
</feature>
<name>A0AAV9NMV6_9EURO</name>
<comment type="caution">
    <text evidence="2">The sequence shown here is derived from an EMBL/GenBank/DDBJ whole genome shotgun (WGS) entry which is preliminary data.</text>
</comment>